<dbReference type="Gene3D" id="3.50.50.60">
    <property type="entry name" value="FAD/NAD(P)-binding domain"/>
    <property type="match status" value="1"/>
</dbReference>
<feature type="binding site" evidence="6">
    <location>
        <begin position="39"/>
        <end position="40"/>
    </location>
    <ligand>
        <name>FAD</name>
        <dbReference type="ChEBI" id="CHEBI:57692"/>
    </ligand>
</feature>
<sequence length="561" mass="62256">MMFHGFCYSEKAPYYTFVKEATSAPGISFYDYIIIGGGTSGCPLAATLSGNAKVLVLERGGSPYSNPRMTDMGSFATSLSDTSPGSMSQQFISEDGVYNTRARVLGGGSVLNAGFYTRASVDYVRRAGWLQPLVDRSYQWVEKKVAFEPPMLQWQTAVRDGLLEAGVLPNNGFTYEHIYGTKVGGTIFDREGHRHTAADLLEYAYPERTTVYLHATVQRILFLTKLRRRPKAYCVIFEDAYGENHRACLNNNNPKNEIILSAGALGSPQMLMLSGIGPAHHLMAHGIKVVVNQPMVGQGMSDNPMNLLFVPSPVPVEASLIQVVGITRADSYIETASGLSFAYSWTQTLSDNYALFSNQTGQPSMVTPEAMADAVDLVQSFVNGTLRAGVILEKIMGPISTGHLELRSTNPKDNPFVTFNYFQEPEDLRRCVEGMQTIIRVLNSRALSRFRYRDMSVQGLINLMVNIPTNLRPRHVNSALSLEQFCKDTVTTIWHYHGGCQVNRVVDQDYKVLGVDSLRVIDGSTFYHSPGTNPQATVMMLGRYMGLRILHDREKLPYEKN</sequence>
<dbReference type="GO" id="GO:0050660">
    <property type="term" value="F:flavin adenine dinucleotide binding"/>
    <property type="evidence" value="ECO:0007669"/>
    <property type="project" value="InterPro"/>
</dbReference>
<evidence type="ECO:0000259" key="8">
    <source>
        <dbReference type="PROSITE" id="PS00624"/>
    </source>
</evidence>
<protein>
    <recommendedName>
        <fullName evidence="8">Glucose-methanol-choline oxidoreductase N-terminal domain-containing protein</fullName>
    </recommendedName>
</protein>
<dbReference type="AlphaFoldDB" id="A0AA39SSB4"/>
<dbReference type="InterPro" id="IPR000172">
    <property type="entry name" value="GMC_OxRdtase_N"/>
</dbReference>
<keyword evidence="3" id="KW-0285">Flavoprotein</keyword>
<feature type="binding site" evidence="6">
    <location>
        <position position="104"/>
    </location>
    <ligand>
        <name>FAD</name>
        <dbReference type="ChEBI" id="CHEBI:57692"/>
    </ligand>
</feature>
<reference evidence="9" key="1">
    <citation type="journal article" date="2022" name="Plant J.">
        <title>Strategies of tolerance reflected in two North American maple genomes.</title>
        <authorList>
            <person name="McEvoy S.L."/>
            <person name="Sezen U.U."/>
            <person name="Trouern-Trend A."/>
            <person name="McMahon S.M."/>
            <person name="Schaberg P.G."/>
            <person name="Yang J."/>
            <person name="Wegrzyn J.L."/>
            <person name="Swenson N.G."/>
        </authorList>
    </citation>
    <scope>NUCLEOTIDE SEQUENCE</scope>
    <source>
        <strain evidence="9">NS2018</strain>
    </source>
</reference>
<dbReference type="PANTHER" id="PTHR45968:SF31">
    <property type="entry name" value="GLUCOSE-METHANOL-CHOLINE (GMC) OXIDOREDUCTASE FAMILY PROTEIN"/>
    <property type="match status" value="1"/>
</dbReference>
<keyword evidence="4" id="KW-0732">Signal</keyword>
<evidence type="ECO:0000256" key="2">
    <source>
        <dbReference type="ARBA" id="ARBA00010790"/>
    </source>
</evidence>
<dbReference type="InterPro" id="IPR051871">
    <property type="entry name" value="GMC_Oxidoreductase-Related"/>
</dbReference>
<keyword evidence="5 6" id="KW-0274">FAD</keyword>
<dbReference type="InterPro" id="IPR007867">
    <property type="entry name" value="GMC_OxRtase_C"/>
</dbReference>
<accession>A0AA39SSB4</accession>
<evidence type="ECO:0000256" key="7">
    <source>
        <dbReference type="PIRSR" id="PIRSR000137-3"/>
    </source>
</evidence>
<dbReference type="InterPro" id="IPR012132">
    <property type="entry name" value="GMC_OxRdtase"/>
</dbReference>
<dbReference type="SUPFAM" id="SSF54373">
    <property type="entry name" value="FAD-linked reductases, C-terminal domain"/>
    <property type="match status" value="1"/>
</dbReference>
<comment type="caution">
    <text evidence="9">The sequence shown here is derived from an EMBL/GenBank/DDBJ whole genome shotgun (WGS) entry which is preliminary data.</text>
</comment>
<feature type="binding site" evidence="6">
    <location>
        <position position="217"/>
    </location>
    <ligand>
        <name>FAD</name>
        <dbReference type="ChEBI" id="CHEBI:57692"/>
    </ligand>
</feature>
<dbReference type="SUPFAM" id="SSF51905">
    <property type="entry name" value="FAD/NAD(P)-binding domain"/>
    <property type="match status" value="1"/>
</dbReference>
<evidence type="ECO:0000313" key="9">
    <source>
        <dbReference type="EMBL" id="KAK0595802.1"/>
    </source>
</evidence>
<evidence type="ECO:0000256" key="5">
    <source>
        <dbReference type="ARBA" id="ARBA00022827"/>
    </source>
</evidence>
<dbReference type="PROSITE" id="PS00624">
    <property type="entry name" value="GMC_OXRED_2"/>
    <property type="match status" value="1"/>
</dbReference>
<dbReference type="Pfam" id="PF00732">
    <property type="entry name" value="GMC_oxred_N"/>
    <property type="match status" value="1"/>
</dbReference>
<dbReference type="Proteomes" id="UP001168877">
    <property type="component" value="Unassembled WGS sequence"/>
</dbReference>
<feature type="binding site" evidence="6">
    <location>
        <position position="523"/>
    </location>
    <ligand>
        <name>FAD</name>
        <dbReference type="ChEBI" id="CHEBI:57692"/>
    </ligand>
</feature>
<keyword evidence="7" id="KW-1015">Disulfide bond</keyword>
<dbReference type="PIRSF" id="PIRSF000137">
    <property type="entry name" value="Alcohol_oxidase"/>
    <property type="match status" value="1"/>
</dbReference>
<reference evidence="9" key="2">
    <citation type="submission" date="2023-06" db="EMBL/GenBank/DDBJ databases">
        <authorList>
            <person name="Swenson N.G."/>
            <person name="Wegrzyn J.L."/>
            <person name="Mcevoy S.L."/>
        </authorList>
    </citation>
    <scope>NUCLEOTIDE SEQUENCE</scope>
    <source>
        <strain evidence="9">NS2018</strain>
        <tissue evidence="9">Leaf</tissue>
    </source>
</reference>
<dbReference type="GO" id="GO:0016614">
    <property type="term" value="F:oxidoreductase activity, acting on CH-OH group of donors"/>
    <property type="evidence" value="ECO:0007669"/>
    <property type="project" value="InterPro"/>
</dbReference>
<feature type="domain" description="Glucose-methanol-choline oxidoreductase N-terminal" evidence="8">
    <location>
        <begin position="263"/>
        <end position="277"/>
    </location>
</feature>
<proteinExistence type="inferred from homology"/>
<organism evidence="9 10">
    <name type="scientific">Acer saccharum</name>
    <name type="common">Sugar maple</name>
    <dbReference type="NCBI Taxonomy" id="4024"/>
    <lineage>
        <taxon>Eukaryota</taxon>
        <taxon>Viridiplantae</taxon>
        <taxon>Streptophyta</taxon>
        <taxon>Embryophyta</taxon>
        <taxon>Tracheophyta</taxon>
        <taxon>Spermatophyta</taxon>
        <taxon>Magnoliopsida</taxon>
        <taxon>eudicotyledons</taxon>
        <taxon>Gunneridae</taxon>
        <taxon>Pentapetalae</taxon>
        <taxon>rosids</taxon>
        <taxon>malvids</taxon>
        <taxon>Sapindales</taxon>
        <taxon>Sapindaceae</taxon>
        <taxon>Hippocastanoideae</taxon>
        <taxon>Acereae</taxon>
        <taxon>Acer</taxon>
    </lineage>
</organism>
<dbReference type="EMBL" id="JAUESC010000004">
    <property type="protein sequence ID" value="KAK0595802.1"/>
    <property type="molecule type" value="Genomic_DNA"/>
</dbReference>
<dbReference type="Gene3D" id="3.30.410.40">
    <property type="match status" value="1"/>
</dbReference>
<evidence type="ECO:0000256" key="4">
    <source>
        <dbReference type="ARBA" id="ARBA00022729"/>
    </source>
</evidence>
<comment type="similarity">
    <text evidence="2">Belongs to the GMC oxidoreductase family.</text>
</comment>
<feature type="disulfide bond" evidence="7">
    <location>
        <begin position="431"/>
        <end position="486"/>
    </location>
</feature>
<comment type="cofactor">
    <cofactor evidence="1 6">
        <name>FAD</name>
        <dbReference type="ChEBI" id="CHEBI:57692"/>
    </cofactor>
</comment>
<feature type="binding site" evidence="6">
    <location>
        <begin position="494"/>
        <end position="495"/>
    </location>
    <ligand>
        <name>FAD</name>
        <dbReference type="ChEBI" id="CHEBI:57692"/>
    </ligand>
</feature>
<dbReference type="Pfam" id="PF05199">
    <property type="entry name" value="GMC_oxred_C"/>
    <property type="match status" value="1"/>
</dbReference>
<evidence type="ECO:0000256" key="6">
    <source>
        <dbReference type="PIRSR" id="PIRSR000137-2"/>
    </source>
</evidence>
<gene>
    <name evidence="9" type="ORF">LWI29_010153</name>
</gene>
<dbReference type="InterPro" id="IPR036188">
    <property type="entry name" value="FAD/NAD-bd_sf"/>
</dbReference>
<keyword evidence="10" id="KW-1185">Reference proteome</keyword>
<evidence type="ECO:0000256" key="3">
    <source>
        <dbReference type="ARBA" id="ARBA00022630"/>
    </source>
</evidence>
<dbReference type="PANTHER" id="PTHR45968">
    <property type="entry name" value="OSJNBA0019K04.7 PROTEIN"/>
    <property type="match status" value="1"/>
</dbReference>
<feature type="binding site" evidence="6">
    <location>
        <begin position="534"/>
        <end position="535"/>
    </location>
    <ligand>
        <name>FAD</name>
        <dbReference type="ChEBI" id="CHEBI:57692"/>
    </ligand>
</feature>
<evidence type="ECO:0000256" key="1">
    <source>
        <dbReference type="ARBA" id="ARBA00001974"/>
    </source>
</evidence>
<name>A0AA39SSB4_ACESA</name>
<evidence type="ECO:0000313" key="10">
    <source>
        <dbReference type="Proteomes" id="UP001168877"/>
    </source>
</evidence>